<evidence type="ECO:0000259" key="1">
    <source>
        <dbReference type="Pfam" id="PF00391"/>
    </source>
</evidence>
<dbReference type="Pfam" id="PF00391">
    <property type="entry name" value="PEP-utilizers"/>
    <property type="match status" value="1"/>
</dbReference>
<dbReference type="STRING" id="1798561.A3B87_00560"/>
<reference evidence="2 3" key="1">
    <citation type="journal article" date="2016" name="Nat. Commun.">
        <title>Thousands of microbial genomes shed light on interconnected biogeochemical processes in an aquifer system.</title>
        <authorList>
            <person name="Anantharaman K."/>
            <person name="Brown C.T."/>
            <person name="Hug L.A."/>
            <person name="Sharon I."/>
            <person name="Castelle C.J."/>
            <person name="Probst A.J."/>
            <person name="Thomas B.C."/>
            <person name="Singh A."/>
            <person name="Wilkins M.J."/>
            <person name="Karaoz U."/>
            <person name="Brodie E.L."/>
            <person name="Williams K.H."/>
            <person name="Hubbard S.S."/>
            <person name="Banfield J.F."/>
        </authorList>
    </citation>
    <scope>NUCLEOTIDE SEQUENCE [LARGE SCALE GENOMIC DNA]</scope>
</reference>
<feature type="domain" description="PEP-utilising enzyme mobile" evidence="1">
    <location>
        <begin position="282"/>
        <end position="352"/>
    </location>
</feature>
<comment type="caution">
    <text evidence="2">The sequence shown here is derived from an EMBL/GenBank/DDBJ whole genome shotgun (WGS) entry which is preliminary data.</text>
</comment>
<name>A0A1F6FNZ3_9BACT</name>
<dbReference type="PANTHER" id="PTHR43615:SF1">
    <property type="entry name" value="PPDK_N DOMAIN-CONTAINING PROTEIN"/>
    <property type="match status" value="1"/>
</dbReference>
<gene>
    <name evidence="2" type="ORF">A3B87_00560</name>
</gene>
<dbReference type="InterPro" id="IPR051549">
    <property type="entry name" value="PEP_Utilizing_Enz"/>
</dbReference>
<dbReference type="EMBL" id="MFMW01000005">
    <property type="protein sequence ID" value="OGG87594.1"/>
    <property type="molecule type" value="Genomic_DNA"/>
</dbReference>
<accession>A0A1F6FNZ3</accession>
<proteinExistence type="predicted"/>
<dbReference type="InterPro" id="IPR036637">
    <property type="entry name" value="Phosphohistidine_dom_sf"/>
</dbReference>
<dbReference type="SUPFAM" id="SSF52009">
    <property type="entry name" value="Phosphohistidine domain"/>
    <property type="match status" value="1"/>
</dbReference>
<dbReference type="GO" id="GO:0016772">
    <property type="term" value="F:transferase activity, transferring phosphorus-containing groups"/>
    <property type="evidence" value="ECO:0007669"/>
    <property type="project" value="InterPro"/>
</dbReference>
<organism evidence="2 3">
    <name type="scientific">Candidatus Kuenenbacteria bacterium RIFCSPHIGHO2_02_FULL_39_13</name>
    <dbReference type="NCBI Taxonomy" id="1798561"/>
    <lineage>
        <taxon>Bacteria</taxon>
        <taxon>Candidatus Kueneniibacteriota</taxon>
    </lineage>
</organism>
<dbReference type="PANTHER" id="PTHR43615">
    <property type="entry name" value="PHOSPHOENOLPYRUVATE SYNTHASE-RELATED"/>
    <property type="match status" value="1"/>
</dbReference>
<dbReference type="InterPro" id="IPR008279">
    <property type="entry name" value="PEP-util_enz_mobile_dom"/>
</dbReference>
<evidence type="ECO:0000313" key="2">
    <source>
        <dbReference type="EMBL" id="OGG87594.1"/>
    </source>
</evidence>
<dbReference type="Gene3D" id="3.50.30.10">
    <property type="entry name" value="Phosphohistidine domain"/>
    <property type="match status" value="1"/>
</dbReference>
<protein>
    <recommendedName>
        <fullName evidence="1">PEP-utilising enzyme mobile domain-containing protein</fullName>
    </recommendedName>
</protein>
<dbReference type="Proteomes" id="UP000179136">
    <property type="component" value="Unassembled WGS sequence"/>
</dbReference>
<evidence type="ECO:0000313" key="3">
    <source>
        <dbReference type="Proteomes" id="UP000179136"/>
    </source>
</evidence>
<dbReference type="AlphaFoldDB" id="A0A1F6FNZ3"/>
<sequence length="358" mass="40983">MKADNYFKIIRNNGLIHASSRQLPLISVSCIFLGYTKILKKVVGFFYNTLGSIGKKNQANFLINEDRIGDSFGKLLKRKNLNLIIKKMRQIFDKNKQLIMRTKNEKDPFKTLTVVLRVYPHVLSQIGFYNSIMRYVKDDLNRAKKLSNLISLIAKERDNVANLIYPEIEPLIKKCVNKIGKTFCFEGDLLRYATLQELKSIIRQKKIYKNNIVKLFKRRRGYLYLIYENKEYVTSHKATVNGVRKEFIDVKKNINILKGVTAYPGKITGKVYKAFHGIKISKPGYVLVTNITKPNDTPLLRKFAAIITNEGGVLSHIAVVAREFKIPSVMSTKIATKVLKDGDMVEVDADKGIVRKLC</sequence>